<evidence type="ECO:0000313" key="2">
    <source>
        <dbReference type="EMBL" id="MBD1434844.1"/>
    </source>
</evidence>
<dbReference type="Gene3D" id="1.10.1660.10">
    <property type="match status" value="1"/>
</dbReference>
<proteinExistence type="predicted"/>
<dbReference type="EMBL" id="JACOIK010000016">
    <property type="protein sequence ID" value="MBD1434844.1"/>
    <property type="molecule type" value="Genomic_DNA"/>
</dbReference>
<gene>
    <name evidence="2" type="ORF">H8B06_18620</name>
</gene>
<dbReference type="SUPFAM" id="SSF46955">
    <property type="entry name" value="Putative DNA-binding domain"/>
    <property type="match status" value="1"/>
</dbReference>
<reference evidence="2 3" key="1">
    <citation type="submission" date="2020-08" db="EMBL/GenBank/DDBJ databases">
        <title>Sphingobacterium sp. DN00404 isolated from aquaculture water.</title>
        <authorList>
            <person name="Zhang M."/>
        </authorList>
    </citation>
    <scope>NUCLEOTIDE SEQUENCE [LARGE SCALE GENOMIC DNA]</scope>
    <source>
        <strain evidence="2 3">DN00404</strain>
    </source>
</reference>
<keyword evidence="3" id="KW-1185">Reference proteome</keyword>
<dbReference type="InterPro" id="IPR010093">
    <property type="entry name" value="SinI_DNA-bd"/>
</dbReference>
<protein>
    <submittedName>
        <fullName evidence="2">Helix-turn-helix domain-containing protein</fullName>
    </submittedName>
</protein>
<dbReference type="Proteomes" id="UP000602759">
    <property type="component" value="Unassembled WGS sequence"/>
</dbReference>
<sequence length="85" mass="10138">MENEINTIKEWISEIRQNGIKENKDELMTVAEAALFLKVSINTVRKWARESKIPHSKIGTWNYFKKSDLENYNRIEIKKPRGLRF</sequence>
<dbReference type="InterPro" id="IPR041657">
    <property type="entry name" value="HTH_17"/>
</dbReference>
<evidence type="ECO:0000313" key="3">
    <source>
        <dbReference type="Proteomes" id="UP000602759"/>
    </source>
</evidence>
<dbReference type="InterPro" id="IPR009061">
    <property type="entry name" value="DNA-bd_dom_put_sf"/>
</dbReference>
<dbReference type="NCBIfam" id="TIGR01764">
    <property type="entry name" value="excise"/>
    <property type="match status" value="1"/>
</dbReference>
<dbReference type="Pfam" id="PF12728">
    <property type="entry name" value="HTH_17"/>
    <property type="match status" value="1"/>
</dbReference>
<feature type="domain" description="Helix-turn-helix" evidence="1">
    <location>
        <begin position="27"/>
        <end position="72"/>
    </location>
</feature>
<evidence type="ECO:0000259" key="1">
    <source>
        <dbReference type="Pfam" id="PF12728"/>
    </source>
</evidence>
<comment type="caution">
    <text evidence="2">The sequence shown here is derived from an EMBL/GenBank/DDBJ whole genome shotgun (WGS) entry which is preliminary data.</text>
</comment>
<name>A0ABR7YU35_9SPHI</name>
<accession>A0ABR7YU35</accession>
<organism evidence="2 3">
    <name type="scientific">Sphingobacterium micropteri</name>
    <dbReference type="NCBI Taxonomy" id="2763501"/>
    <lineage>
        <taxon>Bacteria</taxon>
        <taxon>Pseudomonadati</taxon>
        <taxon>Bacteroidota</taxon>
        <taxon>Sphingobacteriia</taxon>
        <taxon>Sphingobacteriales</taxon>
        <taxon>Sphingobacteriaceae</taxon>
        <taxon>Sphingobacterium</taxon>
    </lineage>
</organism>